<dbReference type="HAMAP" id="MF_00674">
    <property type="entry name" value="UPF0251"/>
    <property type="match status" value="1"/>
</dbReference>
<gene>
    <name evidence="3" type="ORF">BZG00_08410</name>
    <name evidence="4" type="ORF">N8M53_12965</name>
</gene>
<evidence type="ECO:0000313" key="3">
    <source>
        <dbReference type="EMBL" id="OOE39902.1"/>
    </source>
</evidence>
<geneLocation type="plasmid" evidence="4 6">
    <name>unnamed</name>
</geneLocation>
<sequence>MPRPKMPRRICGKPHTNCFKPNAIPLSELETVTIGLDEFEAMRLVDHQGMQQLQAAEVMGVSRQTLANLVKRARAKTTACLVEGKALVFESEE</sequence>
<comment type="similarity">
    <text evidence="1 2">Belongs to the UPF0251 family.</text>
</comment>
<organism evidence="3 5">
    <name type="scientific">Salinivibrio kushneri</name>
    <dbReference type="NCBI Taxonomy" id="1908198"/>
    <lineage>
        <taxon>Bacteria</taxon>
        <taxon>Pseudomonadati</taxon>
        <taxon>Pseudomonadota</taxon>
        <taxon>Gammaproteobacteria</taxon>
        <taxon>Vibrionales</taxon>
        <taxon>Vibrionaceae</taxon>
        <taxon>Salinivibrio</taxon>
    </lineage>
</organism>
<dbReference type="PANTHER" id="PTHR37478:SF2">
    <property type="entry name" value="UPF0251 PROTEIN TK0562"/>
    <property type="match status" value="1"/>
</dbReference>
<dbReference type="Gene3D" id="1.10.10.10">
    <property type="entry name" value="Winged helix-like DNA-binding domain superfamily/Winged helix DNA-binding domain"/>
    <property type="match status" value="1"/>
</dbReference>
<protein>
    <recommendedName>
        <fullName evidence="2">UPF0251 protein BZG00_08410</fullName>
    </recommendedName>
</protein>
<dbReference type="Proteomes" id="UP001164748">
    <property type="component" value="Plasmid unnamed"/>
</dbReference>
<evidence type="ECO:0000313" key="4">
    <source>
        <dbReference type="EMBL" id="WBA10267.1"/>
    </source>
</evidence>
<dbReference type="EMBL" id="MUEK01000006">
    <property type="protein sequence ID" value="OOE39902.1"/>
    <property type="molecule type" value="Genomic_DNA"/>
</dbReference>
<dbReference type="EMBL" id="CP114589">
    <property type="protein sequence ID" value="WBA10267.1"/>
    <property type="molecule type" value="Genomic_DNA"/>
</dbReference>
<dbReference type="InterPro" id="IPR002852">
    <property type="entry name" value="UPF0251"/>
</dbReference>
<name>A0A854FII4_9GAMM</name>
<accession>A0A854FII4</accession>
<evidence type="ECO:0000256" key="1">
    <source>
        <dbReference type="ARBA" id="ARBA00009350"/>
    </source>
</evidence>
<dbReference type="OrthoDB" id="280278at2"/>
<dbReference type="PANTHER" id="PTHR37478">
    <property type="match status" value="1"/>
</dbReference>
<proteinExistence type="inferred from homology"/>
<reference evidence="3 5" key="1">
    <citation type="journal article" date="2017" name="Genome Announc.">
        <title>Draft Genome Sequences of Salinivibrio proteolyticus, Salinivibrio sharmensis, Salinivibrio siamensis, Salinivibrio costicola subsp. alcaliphilus, Salinivibrio costicola subsp. vallismortis, and 29 New Isolates Belonging to the Genus Salinivibrio.</title>
        <authorList>
            <person name="Lopez-Hermoso C."/>
            <person name="de la Haba R.R."/>
            <person name="Sanchez-Porro C."/>
            <person name="Bayliss S.C."/>
            <person name="Feil E.J."/>
            <person name="Ventosa A."/>
        </authorList>
    </citation>
    <scope>NUCLEOTIDE SEQUENCE [LARGE SCALE GENOMIC DNA]</scope>
    <source>
        <strain evidence="3 5">AL184</strain>
    </source>
</reference>
<evidence type="ECO:0000256" key="2">
    <source>
        <dbReference type="HAMAP-Rule" id="MF_00674"/>
    </source>
</evidence>
<evidence type="ECO:0000313" key="6">
    <source>
        <dbReference type="Proteomes" id="UP001164748"/>
    </source>
</evidence>
<evidence type="ECO:0000313" key="5">
    <source>
        <dbReference type="Proteomes" id="UP000189021"/>
    </source>
</evidence>
<dbReference type="Proteomes" id="UP000189021">
    <property type="component" value="Unassembled WGS sequence"/>
</dbReference>
<dbReference type="InterPro" id="IPR036388">
    <property type="entry name" value="WH-like_DNA-bd_sf"/>
</dbReference>
<reference evidence="4" key="2">
    <citation type="submission" date="2022-09" db="EMBL/GenBank/DDBJ databases">
        <authorList>
            <person name="Li Z.-J."/>
        </authorList>
    </citation>
    <scope>NUCLEOTIDE SEQUENCE</scope>
    <source>
        <strain evidence="4">TGB11</strain>
        <plasmid evidence="4">unnamed</plasmid>
    </source>
</reference>
<dbReference type="AlphaFoldDB" id="A0A854FII4"/>
<dbReference type="Pfam" id="PF02001">
    <property type="entry name" value="DUF134"/>
    <property type="match status" value="1"/>
</dbReference>
<dbReference type="RefSeq" id="WP_021023566.1">
    <property type="nucleotide sequence ID" value="NZ_CP040022.1"/>
</dbReference>
<keyword evidence="4" id="KW-0614">Plasmid</keyword>
<keyword evidence="5" id="KW-1185">Reference proteome</keyword>